<evidence type="ECO:0000313" key="3">
    <source>
        <dbReference type="Proteomes" id="UP000446658"/>
    </source>
</evidence>
<reference evidence="2 3" key="1">
    <citation type="submission" date="2019-11" db="EMBL/GenBank/DDBJ databases">
        <title>Draft genome sequence of Paludibacterium sp. dN18-1.</title>
        <authorList>
            <person name="Im W.-T."/>
        </authorList>
    </citation>
    <scope>NUCLEOTIDE SEQUENCE [LARGE SCALE GENOMIC DNA]</scope>
    <source>
        <strain evidence="3">dN 18-1</strain>
    </source>
</reference>
<protein>
    <submittedName>
        <fullName evidence="2">Uncharacterized protein</fullName>
    </submittedName>
</protein>
<name>A0A844GCD1_9NEIS</name>
<proteinExistence type="predicted"/>
<sequence>MLDPVQDIRSVASSTFNAAGRHPAVTNGQRLVKHPPAQRHAHQRALREG</sequence>
<dbReference type="RefSeq" id="WP_230371629.1">
    <property type="nucleotide sequence ID" value="NZ_WLYX01000002.1"/>
</dbReference>
<comment type="caution">
    <text evidence="2">The sequence shown here is derived from an EMBL/GenBank/DDBJ whole genome shotgun (WGS) entry which is preliminary data.</text>
</comment>
<feature type="region of interest" description="Disordered" evidence="1">
    <location>
        <begin position="1"/>
        <end position="49"/>
    </location>
</feature>
<feature type="compositionally biased region" description="Basic residues" evidence="1">
    <location>
        <begin position="31"/>
        <end position="49"/>
    </location>
</feature>
<dbReference type="EMBL" id="WLYX01000002">
    <property type="protein sequence ID" value="MTD34206.1"/>
    <property type="molecule type" value="Genomic_DNA"/>
</dbReference>
<evidence type="ECO:0000256" key="1">
    <source>
        <dbReference type="SAM" id="MobiDB-lite"/>
    </source>
</evidence>
<accession>A0A844GCD1</accession>
<keyword evidence="3" id="KW-1185">Reference proteome</keyword>
<evidence type="ECO:0000313" key="2">
    <source>
        <dbReference type="EMBL" id="MTD34206.1"/>
    </source>
</evidence>
<dbReference type="AlphaFoldDB" id="A0A844GCD1"/>
<gene>
    <name evidence="2" type="ORF">GKE73_17690</name>
</gene>
<organism evidence="2 3">
    <name type="scientific">Paludibacterium denitrificans</name>
    <dbReference type="NCBI Taxonomy" id="2675226"/>
    <lineage>
        <taxon>Bacteria</taxon>
        <taxon>Pseudomonadati</taxon>
        <taxon>Pseudomonadota</taxon>
        <taxon>Betaproteobacteria</taxon>
        <taxon>Neisseriales</taxon>
        <taxon>Chromobacteriaceae</taxon>
        <taxon>Paludibacterium</taxon>
    </lineage>
</organism>
<dbReference type="Proteomes" id="UP000446658">
    <property type="component" value="Unassembled WGS sequence"/>
</dbReference>